<proteinExistence type="inferred from homology"/>
<feature type="domain" description="Carbohydrate kinase PfkB" evidence="5">
    <location>
        <begin position="8"/>
        <end position="292"/>
    </location>
</feature>
<evidence type="ECO:0000256" key="2">
    <source>
        <dbReference type="ARBA" id="ARBA00022679"/>
    </source>
</evidence>
<dbReference type="STRING" id="686624.SAMN04488242_0983"/>
<dbReference type="InterPro" id="IPR002173">
    <property type="entry name" value="Carboh/pur_kinase_PfkB_CS"/>
</dbReference>
<name>A0A1G9IJN1_9ACTN</name>
<dbReference type="PRINTS" id="PR00990">
    <property type="entry name" value="RIBOKINASE"/>
</dbReference>
<dbReference type="InterPro" id="IPR029056">
    <property type="entry name" value="Ribokinase-like"/>
</dbReference>
<evidence type="ECO:0000259" key="5">
    <source>
        <dbReference type="Pfam" id="PF00294"/>
    </source>
</evidence>
<dbReference type="OrthoDB" id="9795789at2"/>
<keyword evidence="7" id="KW-1185">Reference proteome</keyword>
<accession>A0A1G9IJN1</accession>
<evidence type="ECO:0000256" key="4">
    <source>
        <dbReference type="RuleBase" id="RU003704"/>
    </source>
</evidence>
<gene>
    <name evidence="6" type="ORF">SAMN04488242_0983</name>
</gene>
<dbReference type="Gene3D" id="3.40.1190.20">
    <property type="match status" value="1"/>
</dbReference>
<keyword evidence="3 4" id="KW-0418">Kinase</keyword>
<dbReference type="InterPro" id="IPR052562">
    <property type="entry name" value="Ketohexokinase-related"/>
</dbReference>
<dbReference type="Proteomes" id="UP000199475">
    <property type="component" value="Unassembled WGS sequence"/>
</dbReference>
<dbReference type="PANTHER" id="PTHR42774:SF3">
    <property type="entry name" value="KETOHEXOKINASE"/>
    <property type="match status" value="1"/>
</dbReference>
<dbReference type="PROSITE" id="PS00584">
    <property type="entry name" value="PFKB_KINASES_2"/>
    <property type="match status" value="1"/>
</dbReference>
<reference evidence="6 7" key="1">
    <citation type="submission" date="2016-10" db="EMBL/GenBank/DDBJ databases">
        <authorList>
            <person name="de Groot N.N."/>
        </authorList>
    </citation>
    <scope>NUCLEOTIDE SEQUENCE [LARGE SCALE GENOMIC DNA]</scope>
    <source>
        <strain evidence="6 7">CGMCC 1.9159</strain>
    </source>
</reference>
<dbReference type="SUPFAM" id="SSF53613">
    <property type="entry name" value="Ribokinase-like"/>
    <property type="match status" value="1"/>
</dbReference>
<evidence type="ECO:0000313" key="7">
    <source>
        <dbReference type="Proteomes" id="UP000199475"/>
    </source>
</evidence>
<organism evidence="6 7">
    <name type="scientific">Tessaracoccus oleiagri</name>
    <dbReference type="NCBI Taxonomy" id="686624"/>
    <lineage>
        <taxon>Bacteria</taxon>
        <taxon>Bacillati</taxon>
        <taxon>Actinomycetota</taxon>
        <taxon>Actinomycetes</taxon>
        <taxon>Propionibacteriales</taxon>
        <taxon>Propionibacteriaceae</taxon>
        <taxon>Tessaracoccus</taxon>
    </lineage>
</organism>
<keyword evidence="2 4" id="KW-0808">Transferase</keyword>
<evidence type="ECO:0000256" key="1">
    <source>
        <dbReference type="ARBA" id="ARBA00010688"/>
    </source>
</evidence>
<dbReference type="AlphaFoldDB" id="A0A1G9IJN1"/>
<evidence type="ECO:0000313" key="6">
    <source>
        <dbReference type="EMBL" id="SDL25427.1"/>
    </source>
</evidence>
<dbReference type="RefSeq" id="WP_093249397.1">
    <property type="nucleotide sequence ID" value="NZ_FNGP01000001.1"/>
</dbReference>
<dbReference type="PANTHER" id="PTHR42774">
    <property type="entry name" value="PHOSPHOTRANSFERASE SYSTEM TRANSPORT PROTEIN"/>
    <property type="match status" value="1"/>
</dbReference>
<dbReference type="GO" id="GO:0016301">
    <property type="term" value="F:kinase activity"/>
    <property type="evidence" value="ECO:0007669"/>
    <property type="project" value="UniProtKB-KW"/>
</dbReference>
<dbReference type="Pfam" id="PF00294">
    <property type="entry name" value="PfkB"/>
    <property type="match status" value="1"/>
</dbReference>
<comment type="similarity">
    <text evidence="1 4">Belongs to the carbohydrate kinase PfkB family.</text>
</comment>
<dbReference type="InterPro" id="IPR002139">
    <property type="entry name" value="Ribo/fructo_kinase"/>
</dbReference>
<dbReference type="InterPro" id="IPR011611">
    <property type="entry name" value="PfkB_dom"/>
</dbReference>
<sequence>MPEPAGLFVGLATLDVVQLVDALPRPDEKIRALDDMLAAGGPATNAAVAFARSGGRATLVTRVPDGPAWDLMRGDLAAGGVDVLRAPTAQGRRVTVASILVTRGTGERAVVSTGDRSHAGAGVALEPTAFLDAIDAAAYSVLLCDGHEADLAIPLAARAREAGVPVVLDGGSWKPTTAELLRHVDAAVVSSAFRPAAGGDVLDYLSEAGVPYAAVTRGASSILYRTSTGDGELAVEPVAGVVDTLGAGDFFHGGFAHHVAAHGLHDEAGFMAALAFGAGVAGESIRSFGTRAWLG</sequence>
<dbReference type="EMBL" id="FNGP01000001">
    <property type="protein sequence ID" value="SDL25427.1"/>
    <property type="molecule type" value="Genomic_DNA"/>
</dbReference>
<evidence type="ECO:0000256" key="3">
    <source>
        <dbReference type="ARBA" id="ARBA00022777"/>
    </source>
</evidence>
<protein>
    <submittedName>
        <fullName evidence="6">Sugar or nucleoside kinase, ribokinase family</fullName>
    </submittedName>
</protein>